<sequence>MMRARAGLWAAIFFVAGGLAQADPSFEPRLQALEPAIGHYPADIRDKADAAAVKARYEALKRDLDKALAAHPGDEKLLAQRGRLQSMGHNFDYPRAWDGATRDLTAALRKAPDDVDALLALADLWVNSRPDLAGKAENLYRAAQCVVGDRPLEPAQRGLFFSFYYQGKVRDARRQADFLRRTWPDVALYRTLLDIAAKGSGGESAGGEGVSPEPAQVALTSCQEKTP</sequence>
<name>A0A212RXH3_RHOAC</name>
<evidence type="ECO:0000313" key="4">
    <source>
        <dbReference type="Proteomes" id="UP000198418"/>
    </source>
</evidence>
<protein>
    <recommendedName>
        <fullName evidence="5">Tetratricopeptide repeat protein</fullName>
    </recommendedName>
</protein>
<dbReference type="InterPro" id="IPR011990">
    <property type="entry name" value="TPR-like_helical_dom_sf"/>
</dbReference>
<evidence type="ECO:0008006" key="5">
    <source>
        <dbReference type="Google" id="ProtNLM"/>
    </source>
</evidence>
<organism evidence="3 4">
    <name type="scientific">Rhodoblastus acidophilus</name>
    <name type="common">Rhodopseudomonas acidophila</name>
    <dbReference type="NCBI Taxonomy" id="1074"/>
    <lineage>
        <taxon>Bacteria</taxon>
        <taxon>Pseudomonadati</taxon>
        <taxon>Pseudomonadota</taxon>
        <taxon>Alphaproteobacteria</taxon>
        <taxon>Hyphomicrobiales</taxon>
        <taxon>Rhodoblastaceae</taxon>
        <taxon>Rhodoblastus</taxon>
    </lineage>
</organism>
<keyword evidence="2" id="KW-0732">Signal</keyword>
<evidence type="ECO:0000256" key="1">
    <source>
        <dbReference type="SAM" id="MobiDB-lite"/>
    </source>
</evidence>
<reference evidence="4" key="1">
    <citation type="submission" date="2017-06" db="EMBL/GenBank/DDBJ databases">
        <authorList>
            <person name="Varghese N."/>
            <person name="Submissions S."/>
        </authorList>
    </citation>
    <scope>NUCLEOTIDE SEQUENCE [LARGE SCALE GENOMIC DNA]</scope>
    <source>
        <strain evidence="4">DSM 137</strain>
    </source>
</reference>
<evidence type="ECO:0000313" key="3">
    <source>
        <dbReference type="EMBL" id="SNB77480.1"/>
    </source>
</evidence>
<gene>
    <name evidence="3" type="ORF">SAMN06265338_108140</name>
</gene>
<feature type="compositionally biased region" description="Gly residues" evidence="1">
    <location>
        <begin position="200"/>
        <end position="209"/>
    </location>
</feature>
<dbReference type="Proteomes" id="UP000198418">
    <property type="component" value="Unassembled WGS sequence"/>
</dbReference>
<proteinExistence type="predicted"/>
<dbReference type="Gene3D" id="1.25.40.10">
    <property type="entry name" value="Tetratricopeptide repeat domain"/>
    <property type="match status" value="1"/>
</dbReference>
<dbReference type="AlphaFoldDB" id="A0A212RXH3"/>
<keyword evidence="4" id="KW-1185">Reference proteome</keyword>
<feature type="signal peptide" evidence="2">
    <location>
        <begin position="1"/>
        <end position="22"/>
    </location>
</feature>
<feature type="compositionally biased region" description="Polar residues" evidence="1">
    <location>
        <begin position="218"/>
        <end position="227"/>
    </location>
</feature>
<dbReference type="OrthoDB" id="8456256at2"/>
<evidence type="ECO:0000256" key="2">
    <source>
        <dbReference type="SAM" id="SignalP"/>
    </source>
</evidence>
<dbReference type="RefSeq" id="WP_088521516.1">
    <property type="nucleotide sequence ID" value="NZ_FYDG01000008.1"/>
</dbReference>
<dbReference type="EMBL" id="FYDG01000008">
    <property type="protein sequence ID" value="SNB77480.1"/>
    <property type="molecule type" value="Genomic_DNA"/>
</dbReference>
<dbReference type="SUPFAM" id="SSF48452">
    <property type="entry name" value="TPR-like"/>
    <property type="match status" value="1"/>
</dbReference>
<feature type="chain" id="PRO_5013256495" description="Tetratricopeptide repeat protein" evidence="2">
    <location>
        <begin position="23"/>
        <end position="227"/>
    </location>
</feature>
<accession>A0A212RXH3</accession>
<feature type="region of interest" description="Disordered" evidence="1">
    <location>
        <begin position="200"/>
        <end position="227"/>
    </location>
</feature>